<reference evidence="1" key="1">
    <citation type="submission" date="2021-01" db="EMBL/GenBank/DDBJ databases">
        <authorList>
            <consortium name="Genoscope - CEA"/>
            <person name="William W."/>
        </authorList>
    </citation>
    <scope>NUCLEOTIDE SEQUENCE</scope>
</reference>
<dbReference type="AlphaFoldDB" id="A0A8S1Q7Z0"/>
<organism evidence="1 2">
    <name type="scientific">Paramecium sonneborni</name>
    <dbReference type="NCBI Taxonomy" id="65129"/>
    <lineage>
        <taxon>Eukaryota</taxon>
        <taxon>Sar</taxon>
        <taxon>Alveolata</taxon>
        <taxon>Ciliophora</taxon>
        <taxon>Intramacronucleata</taxon>
        <taxon>Oligohymenophorea</taxon>
        <taxon>Peniculida</taxon>
        <taxon>Parameciidae</taxon>
        <taxon>Paramecium</taxon>
    </lineage>
</organism>
<evidence type="ECO:0000313" key="2">
    <source>
        <dbReference type="Proteomes" id="UP000692954"/>
    </source>
</evidence>
<gene>
    <name evidence="1" type="ORF">PSON_ATCC_30995.1.T0980185</name>
</gene>
<proteinExistence type="predicted"/>
<name>A0A8S1Q7Z0_9CILI</name>
<evidence type="ECO:0000313" key="1">
    <source>
        <dbReference type="EMBL" id="CAD8111659.1"/>
    </source>
</evidence>
<dbReference type="Proteomes" id="UP000692954">
    <property type="component" value="Unassembled WGS sequence"/>
</dbReference>
<comment type="caution">
    <text evidence="1">The sequence shown here is derived from an EMBL/GenBank/DDBJ whole genome shotgun (WGS) entry which is preliminary data.</text>
</comment>
<sequence length="75" mass="8927">MCTECLYEPEVDVKQTFPIDKLRKMHIKKQKQSKLQEIFKLANQGMKFKSMISLVENVMSKFAKIQKIQQTKFMI</sequence>
<keyword evidence="2" id="KW-1185">Reference proteome</keyword>
<dbReference type="EMBL" id="CAJJDN010000098">
    <property type="protein sequence ID" value="CAD8111659.1"/>
    <property type="molecule type" value="Genomic_DNA"/>
</dbReference>
<accession>A0A8S1Q7Z0</accession>
<protein>
    <submittedName>
        <fullName evidence="1">Uncharacterized protein</fullName>
    </submittedName>
</protein>